<dbReference type="Gene3D" id="3.40.50.300">
    <property type="entry name" value="P-loop containing nucleotide triphosphate hydrolases"/>
    <property type="match status" value="3"/>
</dbReference>
<dbReference type="PROSITE" id="PS51195">
    <property type="entry name" value="Q_MOTIF"/>
    <property type="match status" value="1"/>
</dbReference>
<feature type="compositionally biased region" description="Gly residues" evidence="8">
    <location>
        <begin position="684"/>
        <end position="696"/>
    </location>
</feature>
<evidence type="ECO:0000256" key="6">
    <source>
        <dbReference type="PROSITE-ProRule" id="PRU00552"/>
    </source>
</evidence>
<feature type="region of interest" description="Disordered" evidence="8">
    <location>
        <begin position="144"/>
        <end position="163"/>
    </location>
</feature>
<keyword evidence="3 7" id="KW-0378">Hydrolase</keyword>
<evidence type="ECO:0000313" key="13">
    <source>
        <dbReference type="RefSeq" id="XP_010832013.1"/>
    </source>
</evidence>
<dbReference type="Pfam" id="PF00270">
    <property type="entry name" value="DEAD"/>
    <property type="match status" value="1"/>
</dbReference>
<dbReference type="InterPro" id="IPR014001">
    <property type="entry name" value="Helicase_ATP-bd"/>
</dbReference>
<dbReference type="AlphaFoldDB" id="A0A6P3GKB1"/>
<dbReference type="OrthoDB" id="196131at2759"/>
<dbReference type="GO" id="GO:0005524">
    <property type="term" value="F:ATP binding"/>
    <property type="evidence" value="ECO:0007669"/>
    <property type="project" value="UniProtKB-KW"/>
</dbReference>
<dbReference type="FunFam" id="3.40.50.300:FF:003243">
    <property type="entry name" value="ATP-dependent RNA helicase DDX3Y"/>
    <property type="match status" value="1"/>
</dbReference>
<proteinExistence type="inferred from homology"/>
<feature type="domain" description="DEAD-box RNA helicase Q" evidence="11">
    <location>
        <begin position="362"/>
        <end position="390"/>
    </location>
</feature>
<name>A0A6P3GKB1_BISBB</name>
<evidence type="ECO:0000313" key="12">
    <source>
        <dbReference type="Proteomes" id="UP000515208"/>
    </source>
</evidence>
<dbReference type="FunFam" id="3.40.50.300:FF:000008">
    <property type="entry name" value="ATP-dependent RNA helicase RhlB"/>
    <property type="match status" value="1"/>
</dbReference>
<evidence type="ECO:0000256" key="3">
    <source>
        <dbReference type="ARBA" id="ARBA00022801"/>
    </source>
</evidence>
<feature type="region of interest" description="Disordered" evidence="8">
    <location>
        <begin position="663"/>
        <end position="696"/>
    </location>
</feature>
<dbReference type="InterPro" id="IPR011545">
    <property type="entry name" value="DEAD/DEAH_box_helicase_dom"/>
</dbReference>
<feature type="compositionally biased region" description="Low complexity" evidence="8">
    <location>
        <begin position="666"/>
        <end position="683"/>
    </location>
</feature>
<feature type="compositionally biased region" description="Basic and acidic residues" evidence="8">
    <location>
        <begin position="227"/>
        <end position="251"/>
    </location>
</feature>
<evidence type="ECO:0000256" key="1">
    <source>
        <dbReference type="ARBA" id="ARBA00012552"/>
    </source>
</evidence>
<dbReference type="KEGG" id="bbis:104984096"/>
<keyword evidence="12" id="KW-1185">Reference proteome</keyword>
<dbReference type="CDD" id="cd18787">
    <property type="entry name" value="SF2_C_DEAD"/>
    <property type="match status" value="1"/>
</dbReference>
<feature type="short sequence motif" description="Q motif" evidence="6">
    <location>
        <begin position="362"/>
        <end position="390"/>
    </location>
</feature>
<keyword evidence="5 7" id="KW-0067">ATP-binding</keyword>
<feature type="compositionally biased region" description="Basic and acidic residues" evidence="8">
    <location>
        <begin position="277"/>
        <end position="312"/>
    </location>
</feature>
<dbReference type="GO" id="GO:0003676">
    <property type="term" value="F:nucleic acid binding"/>
    <property type="evidence" value="ECO:0007669"/>
    <property type="project" value="InterPro"/>
</dbReference>
<evidence type="ECO:0000256" key="7">
    <source>
        <dbReference type="RuleBase" id="RU000492"/>
    </source>
</evidence>
<dbReference type="InterPro" id="IPR014014">
    <property type="entry name" value="RNA_helicase_DEAD_Q_motif"/>
</dbReference>
<feature type="domain" description="Helicase ATP-binding" evidence="9">
    <location>
        <begin position="439"/>
        <end position="510"/>
    </location>
</feature>
<dbReference type="PANTHER" id="PTHR47958">
    <property type="entry name" value="ATP-DEPENDENT RNA HELICASE DBP3"/>
    <property type="match status" value="1"/>
</dbReference>
<comment type="similarity">
    <text evidence="7">Belongs to the DEAD box helicase family.</text>
</comment>
<dbReference type="Proteomes" id="UP000515208">
    <property type="component" value="Unplaced"/>
</dbReference>
<feature type="region of interest" description="Disordered" evidence="8">
    <location>
        <begin position="207"/>
        <end position="325"/>
    </location>
</feature>
<dbReference type="RefSeq" id="XP_010832013.1">
    <property type="nucleotide sequence ID" value="XM_010833711.1"/>
</dbReference>
<dbReference type="InterPro" id="IPR001650">
    <property type="entry name" value="Helicase_C-like"/>
</dbReference>
<keyword evidence="2 7" id="KW-0547">Nucleotide-binding</keyword>
<dbReference type="PROSITE" id="PS51192">
    <property type="entry name" value="HELICASE_ATP_BIND_1"/>
    <property type="match status" value="1"/>
</dbReference>
<accession>A0A6P3GKB1</accession>
<feature type="compositionally biased region" description="Polar residues" evidence="8">
    <location>
        <begin position="207"/>
        <end position="217"/>
    </location>
</feature>
<organism evidence="12 13">
    <name type="scientific">Bison bison bison</name>
    <name type="common">North American plains bison</name>
    <dbReference type="NCBI Taxonomy" id="43346"/>
    <lineage>
        <taxon>Eukaryota</taxon>
        <taxon>Metazoa</taxon>
        <taxon>Chordata</taxon>
        <taxon>Craniata</taxon>
        <taxon>Vertebrata</taxon>
        <taxon>Euteleostomi</taxon>
        <taxon>Mammalia</taxon>
        <taxon>Eutheria</taxon>
        <taxon>Laurasiatheria</taxon>
        <taxon>Artiodactyla</taxon>
        <taxon>Ruminantia</taxon>
        <taxon>Pecora</taxon>
        <taxon>Bovidae</taxon>
        <taxon>Bovinae</taxon>
        <taxon>Bison</taxon>
    </lineage>
</organism>
<dbReference type="SMART" id="SM00490">
    <property type="entry name" value="HELICc"/>
    <property type="match status" value="1"/>
</dbReference>
<evidence type="ECO:0000259" key="10">
    <source>
        <dbReference type="PROSITE" id="PS51194"/>
    </source>
</evidence>
<feature type="domain" description="Helicase C-terminal" evidence="10">
    <location>
        <begin position="521"/>
        <end position="678"/>
    </location>
</feature>
<dbReference type="PROSITE" id="PS51194">
    <property type="entry name" value="HELICASE_CTER"/>
    <property type="match status" value="1"/>
</dbReference>
<evidence type="ECO:0000259" key="11">
    <source>
        <dbReference type="PROSITE" id="PS51195"/>
    </source>
</evidence>
<evidence type="ECO:0000256" key="5">
    <source>
        <dbReference type="ARBA" id="ARBA00022840"/>
    </source>
</evidence>
<evidence type="ECO:0000256" key="4">
    <source>
        <dbReference type="ARBA" id="ARBA00022806"/>
    </source>
</evidence>
<dbReference type="InterPro" id="IPR000629">
    <property type="entry name" value="RNA-helicase_DEAD-box_CS"/>
</dbReference>
<dbReference type="EC" id="3.6.4.13" evidence="1"/>
<evidence type="ECO:0000259" key="9">
    <source>
        <dbReference type="PROSITE" id="PS51192"/>
    </source>
</evidence>
<feature type="compositionally biased region" description="Low complexity" evidence="8">
    <location>
        <begin position="253"/>
        <end position="272"/>
    </location>
</feature>
<dbReference type="PROSITE" id="PS00039">
    <property type="entry name" value="DEAD_ATP_HELICASE"/>
    <property type="match status" value="1"/>
</dbReference>
<dbReference type="GO" id="GO:0003724">
    <property type="term" value="F:RNA helicase activity"/>
    <property type="evidence" value="ECO:0007669"/>
    <property type="project" value="UniProtKB-EC"/>
</dbReference>
<evidence type="ECO:0000256" key="8">
    <source>
        <dbReference type="SAM" id="MobiDB-lite"/>
    </source>
</evidence>
<dbReference type="GeneID" id="104984096"/>
<evidence type="ECO:0000256" key="2">
    <source>
        <dbReference type="ARBA" id="ARBA00022741"/>
    </source>
</evidence>
<dbReference type="GO" id="GO:0016787">
    <property type="term" value="F:hydrolase activity"/>
    <property type="evidence" value="ECO:0007669"/>
    <property type="project" value="UniProtKB-KW"/>
</dbReference>
<dbReference type="SUPFAM" id="SSF52540">
    <property type="entry name" value="P-loop containing nucleoside triphosphate hydrolases"/>
    <property type="match status" value="2"/>
</dbReference>
<keyword evidence="4 7" id="KW-0347">Helicase</keyword>
<gene>
    <name evidence="13" type="primary">LOC104984096</name>
</gene>
<dbReference type="SMART" id="SM00487">
    <property type="entry name" value="DEXDc"/>
    <property type="match status" value="1"/>
</dbReference>
<sequence>MGVAGGGGARRGGSRKGTFMALRVRACAARILVGDPGGVGVSVLCARACEREVERGPGMWEGAVRGVAFARGNGGGLLCVVSGGWAALRPPSGERRAAEGPETGMDGHLVLPGLPSPGLFFRSSPVSAASAPWPARPRFRSGKFCDAEDSRRSGGGGRMERREEWAAARWRRALEIEVERGEEVSDPARPAPPHVFAIFAGLDLNSSDNQSGGSTASKGRYIPPHLRNREATKGFYDKDSSGWSSSKDKDAYSSFGSRSDSRGKSSFFSDRGSGSRGRFDDRGRGDYDGIGGRGDRGGFGKYERGNSRWCDKSDEDDWSKPLPPSERLEQELFSGGNTGINFEKYDDIPVEATGNNCPPHIESFSDVEMGEIIMGNIELTRYTRPTPVQKHAIPIIKEKRDLMACAQTGKQTSKQEVPSWLENMAYEHHYKGSSRGRSKRGKIGLDFCKYLVLDEADRMLDMGFEPQIRRIVEQDTMPPKGVRHTMMFSATFPKEIQMLARDFLDEYIFLAVGRVGSTSENITQKVVWVEESDKRSFLLDLLNATGKDSLTLVFVETKKGADSLEDFLYHEGYACTSIHGDRSQRDREEALHQFRSGKSPILVATAVAARGLDISNVKHVINFDLPSDIEEYVHRIGRTGRVGNLGKCVVTSRFSGGFGARDYRQSSGGSSSSFSSSRASSSRSGGGGHGSSRGFGGGGYGSFYNSDGYGGNYNSQGVDWWGN</sequence>
<reference evidence="13" key="1">
    <citation type="submission" date="2025-08" db="UniProtKB">
        <authorList>
            <consortium name="RefSeq"/>
        </authorList>
    </citation>
    <scope>IDENTIFICATION</scope>
    <source>
        <tissue evidence="13">Blood</tissue>
    </source>
</reference>
<protein>
    <recommendedName>
        <fullName evidence="1">RNA helicase</fullName>
        <ecNumber evidence="1">3.6.4.13</ecNumber>
    </recommendedName>
</protein>
<dbReference type="Pfam" id="PF00271">
    <property type="entry name" value="Helicase_C"/>
    <property type="match status" value="1"/>
</dbReference>
<dbReference type="InterPro" id="IPR027417">
    <property type="entry name" value="P-loop_NTPase"/>
</dbReference>